<dbReference type="Gene3D" id="3.30.360.10">
    <property type="entry name" value="Dihydrodipicolinate Reductase, domain 2"/>
    <property type="match status" value="1"/>
</dbReference>
<dbReference type="Pfam" id="PF03447">
    <property type="entry name" value="NAD_binding_3"/>
    <property type="match status" value="1"/>
</dbReference>
<evidence type="ECO:0000256" key="6">
    <source>
        <dbReference type="ARBA" id="ARBA00022605"/>
    </source>
</evidence>
<dbReference type="UniPathway" id="UPA00050">
    <property type="reaction ID" value="UER00063"/>
</dbReference>
<keyword evidence="8" id="KW-0560">Oxidoreductase</keyword>
<evidence type="ECO:0000256" key="1">
    <source>
        <dbReference type="ARBA" id="ARBA00005056"/>
    </source>
</evidence>
<comment type="caution">
    <text evidence="12">The sequence shown here is derived from an EMBL/GenBank/DDBJ whole genome shotgun (WGS) entry which is preliminary data.</text>
</comment>
<dbReference type="PANTHER" id="PTHR43331:SF1">
    <property type="entry name" value="HOMOSERINE DEHYDROGENASE"/>
    <property type="match status" value="1"/>
</dbReference>
<evidence type="ECO:0000256" key="5">
    <source>
        <dbReference type="ARBA" id="ARBA00013376"/>
    </source>
</evidence>
<accession>A0A0F9PRX0</accession>
<dbReference type="Pfam" id="PF00742">
    <property type="entry name" value="Homoserine_dh"/>
    <property type="match status" value="1"/>
</dbReference>
<evidence type="ECO:0000256" key="4">
    <source>
        <dbReference type="ARBA" id="ARBA00013213"/>
    </source>
</evidence>
<dbReference type="InterPro" id="IPR019811">
    <property type="entry name" value="HDH_CS"/>
</dbReference>
<gene>
    <name evidence="12" type="ORF">LCGC14_0793200</name>
</gene>
<sequence>MKTVNIILMGFGNVGQAFLRVAQEKNEFCRIRYGLDIKFYSIFEIGGAIHSSQALNTSEVIEKYSSLTMFRKNPLWKPDLKLTSVLDSIKPGVLVECTPSNIKSGEPGLRHIRHALDRGWHVVTASKGPLVIDFRGLHEKAENKHVALKFSGATAAALPALDIALYSLAGAEISRIEGILNGTTNYILTRMKEGVDYKEALKEAQSKGIAETDPSLDVSGLDTASKILIISNALQKTDFTLDDMTVEGIDAIPPYLLNQGRKKDRALKLLGILFKRAEELRLEVRLTVIDSSHPLFGVDGTNKGIVFTTDTMDSITVTGGKSDPKGAGASLLKDIINIYRKE</sequence>
<reference evidence="12" key="1">
    <citation type="journal article" date="2015" name="Nature">
        <title>Complex archaea that bridge the gap between prokaryotes and eukaryotes.</title>
        <authorList>
            <person name="Spang A."/>
            <person name="Saw J.H."/>
            <person name="Jorgensen S.L."/>
            <person name="Zaremba-Niedzwiedzka K."/>
            <person name="Martijn J."/>
            <person name="Lind A.E."/>
            <person name="van Eijk R."/>
            <person name="Schleper C."/>
            <person name="Guy L."/>
            <person name="Ettema T.J."/>
        </authorList>
    </citation>
    <scope>NUCLEOTIDE SEQUENCE</scope>
</reference>
<feature type="domain" description="Aspartate/homoserine dehydrogenase NAD-binding" evidence="11">
    <location>
        <begin position="10"/>
        <end position="148"/>
    </location>
</feature>
<keyword evidence="9" id="KW-0486">Methionine biosynthesis</keyword>
<dbReference type="Gene3D" id="3.40.50.720">
    <property type="entry name" value="NAD(P)-binding Rossmann-like Domain"/>
    <property type="match status" value="1"/>
</dbReference>
<protein>
    <recommendedName>
        <fullName evidence="5">Homoserine dehydrogenase</fullName>
        <ecNumber evidence="4">1.1.1.3</ecNumber>
    </recommendedName>
</protein>
<evidence type="ECO:0000256" key="3">
    <source>
        <dbReference type="ARBA" id="ARBA00006753"/>
    </source>
</evidence>
<feature type="domain" description="Homoserine dehydrogenase catalytic" evidence="10">
    <location>
        <begin position="159"/>
        <end position="336"/>
    </location>
</feature>
<dbReference type="GO" id="GO:0009088">
    <property type="term" value="P:threonine biosynthetic process"/>
    <property type="evidence" value="ECO:0007669"/>
    <property type="project" value="UniProtKB-UniPathway"/>
</dbReference>
<organism evidence="12">
    <name type="scientific">marine sediment metagenome</name>
    <dbReference type="NCBI Taxonomy" id="412755"/>
    <lineage>
        <taxon>unclassified sequences</taxon>
        <taxon>metagenomes</taxon>
        <taxon>ecological metagenomes</taxon>
    </lineage>
</organism>
<dbReference type="SUPFAM" id="SSF51735">
    <property type="entry name" value="NAD(P)-binding Rossmann-fold domains"/>
    <property type="match status" value="1"/>
</dbReference>
<dbReference type="InterPro" id="IPR022697">
    <property type="entry name" value="HDH_short"/>
</dbReference>
<name>A0A0F9PRX0_9ZZZZ</name>
<keyword evidence="7" id="KW-0791">Threonine biosynthesis</keyword>
<comment type="similarity">
    <text evidence="3">Belongs to the homoserine dehydrogenase family.</text>
</comment>
<dbReference type="GO" id="GO:0009086">
    <property type="term" value="P:methionine biosynthetic process"/>
    <property type="evidence" value="ECO:0007669"/>
    <property type="project" value="UniProtKB-KW"/>
</dbReference>
<evidence type="ECO:0000256" key="8">
    <source>
        <dbReference type="ARBA" id="ARBA00023002"/>
    </source>
</evidence>
<evidence type="ECO:0000259" key="11">
    <source>
        <dbReference type="Pfam" id="PF03447"/>
    </source>
</evidence>
<dbReference type="FunFam" id="3.30.360.10:FF:000005">
    <property type="entry name" value="Homoserine dehydrogenase"/>
    <property type="match status" value="1"/>
</dbReference>
<dbReference type="EMBL" id="LAZR01002101">
    <property type="protein sequence ID" value="KKN34485.1"/>
    <property type="molecule type" value="Genomic_DNA"/>
</dbReference>
<dbReference type="NCBIfam" id="NF005290">
    <property type="entry name" value="PRK06813.1"/>
    <property type="match status" value="1"/>
</dbReference>
<dbReference type="InterPro" id="IPR001342">
    <property type="entry name" value="HDH_cat"/>
</dbReference>
<evidence type="ECO:0000256" key="7">
    <source>
        <dbReference type="ARBA" id="ARBA00022697"/>
    </source>
</evidence>
<evidence type="ECO:0000256" key="2">
    <source>
        <dbReference type="ARBA" id="ARBA00005062"/>
    </source>
</evidence>
<dbReference type="PROSITE" id="PS01042">
    <property type="entry name" value="HOMOSER_DHGENASE"/>
    <property type="match status" value="1"/>
</dbReference>
<dbReference type="InterPro" id="IPR036291">
    <property type="entry name" value="NAD(P)-bd_dom_sf"/>
</dbReference>
<dbReference type="SUPFAM" id="SSF55347">
    <property type="entry name" value="Glyceraldehyde-3-phosphate dehydrogenase-like, C-terminal domain"/>
    <property type="match status" value="1"/>
</dbReference>
<dbReference type="InterPro" id="IPR005106">
    <property type="entry name" value="Asp/hSer_DH_NAD-bd"/>
</dbReference>
<proteinExistence type="inferred from homology"/>
<dbReference type="EC" id="1.1.1.3" evidence="4"/>
<dbReference type="UniPathway" id="UPA00051">
    <property type="reaction ID" value="UER00465"/>
</dbReference>
<dbReference type="PANTHER" id="PTHR43331">
    <property type="entry name" value="HOMOSERINE DEHYDROGENASE"/>
    <property type="match status" value="1"/>
</dbReference>
<comment type="pathway">
    <text evidence="2">Amino-acid biosynthesis; L-methionine biosynthesis via de novo pathway; L-homoserine from L-aspartate: step 3/3.</text>
</comment>
<dbReference type="GO" id="GO:0004412">
    <property type="term" value="F:homoserine dehydrogenase activity"/>
    <property type="evidence" value="ECO:0007669"/>
    <property type="project" value="UniProtKB-EC"/>
</dbReference>
<dbReference type="AlphaFoldDB" id="A0A0F9PRX0"/>
<evidence type="ECO:0000259" key="10">
    <source>
        <dbReference type="Pfam" id="PF00742"/>
    </source>
</evidence>
<dbReference type="GO" id="GO:0050661">
    <property type="term" value="F:NADP binding"/>
    <property type="evidence" value="ECO:0007669"/>
    <property type="project" value="InterPro"/>
</dbReference>
<dbReference type="PIRSF" id="PIRSF036497">
    <property type="entry name" value="HDH_short"/>
    <property type="match status" value="1"/>
</dbReference>
<evidence type="ECO:0000313" key="12">
    <source>
        <dbReference type="EMBL" id="KKN34485.1"/>
    </source>
</evidence>
<evidence type="ECO:0000256" key="9">
    <source>
        <dbReference type="ARBA" id="ARBA00023167"/>
    </source>
</evidence>
<comment type="pathway">
    <text evidence="1">Amino-acid biosynthesis; L-threonine biosynthesis; L-threonine from L-aspartate: step 3/5.</text>
</comment>
<keyword evidence="6" id="KW-0028">Amino-acid biosynthesis</keyword>